<reference evidence="4 5" key="1">
    <citation type="submission" date="2023-10" db="EMBL/GenBank/DDBJ databases">
        <authorList>
            <person name="Wang X.X."/>
        </authorList>
    </citation>
    <scope>NUCLEOTIDE SEQUENCE [LARGE SCALE GENOMIC DNA]</scope>
    <source>
        <strain evidence="4 5">NBRC 12816</strain>
    </source>
</reference>
<keyword evidence="2" id="KW-0472">Membrane</keyword>
<feature type="domain" description="DUF1707" evidence="3">
    <location>
        <begin position="18"/>
        <end position="70"/>
    </location>
</feature>
<accession>A0ABU4KE38</accession>
<feature type="region of interest" description="Disordered" evidence="1">
    <location>
        <begin position="1"/>
        <end position="23"/>
    </location>
</feature>
<evidence type="ECO:0000256" key="2">
    <source>
        <dbReference type="SAM" id="Phobius"/>
    </source>
</evidence>
<feature type="compositionally biased region" description="Low complexity" evidence="1">
    <location>
        <begin position="1"/>
        <end position="10"/>
    </location>
</feature>
<dbReference type="EMBL" id="JAWJZF010000488">
    <property type="protein sequence ID" value="MDX2296025.1"/>
    <property type="molecule type" value="Genomic_DNA"/>
</dbReference>
<dbReference type="InterPro" id="IPR012551">
    <property type="entry name" value="DUF1707_SHOCT-like"/>
</dbReference>
<comment type="caution">
    <text evidence="4">The sequence shown here is derived from an EMBL/GenBank/DDBJ whole genome shotgun (WGS) entry which is preliminary data.</text>
</comment>
<evidence type="ECO:0000256" key="1">
    <source>
        <dbReference type="SAM" id="MobiDB-lite"/>
    </source>
</evidence>
<evidence type="ECO:0000313" key="4">
    <source>
        <dbReference type="EMBL" id="MDX2296025.1"/>
    </source>
</evidence>
<sequence>MDQQPDQPTDPQERLPEMRVSDRERDAAVDILAAALAEGRLQPREHAARVEAALSARTAGELAVLTADLPAPVPGREEREREERAEWYAEWRHWLGGLLVMTVIWGVTCLSAGELKFYWPVTPLAIWAAVLGAAALRPRDGKGDDTA</sequence>
<gene>
    <name evidence="4" type="ORF">R2363_28100</name>
</gene>
<feature type="compositionally biased region" description="Basic and acidic residues" evidence="1">
    <location>
        <begin position="11"/>
        <end position="23"/>
    </location>
</feature>
<dbReference type="Pfam" id="PF08044">
    <property type="entry name" value="DUF1707"/>
    <property type="match status" value="1"/>
</dbReference>
<organism evidence="4 5">
    <name type="scientific">Streptomyces roseolus</name>
    <dbReference type="NCBI Taxonomy" id="67358"/>
    <lineage>
        <taxon>Bacteria</taxon>
        <taxon>Bacillati</taxon>
        <taxon>Actinomycetota</taxon>
        <taxon>Actinomycetes</taxon>
        <taxon>Kitasatosporales</taxon>
        <taxon>Streptomycetaceae</taxon>
        <taxon>Streptomyces</taxon>
    </lineage>
</organism>
<protein>
    <submittedName>
        <fullName evidence="4">DUF1707 domain-containing protein</fullName>
    </submittedName>
</protein>
<feature type="transmembrane region" description="Helical" evidence="2">
    <location>
        <begin position="119"/>
        <end position="136"/>
    </location>
</feature>
<keyword evidence="2" id="KW-1133">Transmembrane helix</keyword>
<dbReference type="PANTHER" id="PTHR40763:SF4">
    <property type="entry name" value="DUF1707 DOMAIN-CONTAINING PROTEIN"/>
    <property type="match status" value="1"/>
</dbReference>
<feature type="transmembrane region" description="Helical" evidence="2">
    <location>
        <begin position="94"/>
        <end position="113"/>
    </location>
</feature>
<name>A0ABU4KE38_9ACTN</name>
<dbReference type="PANTHER" id="PTHR40763">
    <property type="entry name" value="MEMBRANE PROTEIN-RELATED"/>
    <property type="match status" value="1"/>
</dbReference>
<evidence type="ECO:0000259" key="3">
    <source>
        <dbReference type="Pfam" id="PF08044"/>
    </source>
</evidence>
<dbReference type="Proteomes" id="UP001278571">
    <property type="component" value="Unassembled WGS sequence"/>
</dbReference>
<keyword evidence="5" id="KW-1185">Reference proteome</keyword>
<proteinExistence type="predicted"/>
<dbReference type="RefSeq" id="WP_319012210.1">
    <property type="nucleotide sequence ID" value="NZ_JAWJZF010000488.1"/>
</dbReference>
<evidence type="ECO:0000313" key="5">
    <source>
        <dbReference type="Proteomes" id="UP001278571"/>
    </source>
</evidence>
<keyword evidence="2" id="KW-0812">Transmembrane</keyword>